<accession>A0A840NRJ0</accession>
<dbReference type="PANTHER" id="PTHR43814">
    <property type="entry name" value="ARGININOSUCCINATE LYASE"/>
    <property type="match status" value="1"/>
</dbReference>
<dbReference type="Proteomes" id="UP000561417">
    <property type="component" value="Unassembled WGS sequence"/>
</dbReference>
<dbReference type="GO" id="GO:0004056">
    <property type="term" value="F:argininosuccinate lyase activity"/>
    <property type="evidence" value="ECO:0007669"/>
    <property type="project" value="InterPro"/>
</dbReference>
<dbReference type="GO" id="GO:0042450">
    <property type="term" value="P:L-arginine biosynthetic process via ornithine"/>
    <property type="evidence" value="ECO:0007669"/>
    <property type="project" value="InterPro"/>
</dbReference>
<dbReference type="InterPro" id="IPR008948">
    <property type="entry name" value="L-Aspartase-like"/>
</dbReference>
<comment type="caution">
    <text evidence="3">The sequence shown here is derived from an EMBL/GenBank/DDBJ whole genome shotgun (WGS) entry which is preliminary data.</text>
</comment>
<evidence type="ECO:0000313" key="4">
    <source>
        <dbReference type="Proteomes" id="UP000561417"/>
    </source>
</evidence>
<dbReference type="Gene3D" id="1.10.40.30">
    <property type="entry name" value="Fumarase/aspartase (C-terminal domain)"/>
    <property type="match status" value="1"/>
</dbReference>
<evidence type="ECO:0000259" key="2">
    <source>
        <dbReference type="Pfam" id="PF14698"/>
    </source>
</evidence>
<dbReference type="GO" id="GO:0005829">
    <property type="term" value="C:cytosol"/>
    <property type="evidence" value="ECO:0007669"/>
    <property type="project" value="TreeGrafter"/>
</dbReference>
<dbReference type="Gene3D" id="1.20.200.10">
    <property type="entry name" value="Fumarase/aspartase (Central domain)"/>
    <property type="match status" value="1"/>
</dbReference>
<keyword evidence="1 3" id="KW-0456">Lyase</keyword>
<dbReference type="AlphaFoldDB" id="A0A840NRJ0"/>
<dbReference type="SUPFAM" id="SSF48557">
    <property type="entry name" value="L-aspartase-like"/>
    <property type="match status" value="1"/>
</dbReference>
<organism evidence="3 4">
    <name type="scientific">Bartonella callosciuri</name>
    <dbReference type="NCBI Taxonomy" id="686223"/>
    <lineage>
        <taxon>Bacteria</taxon>
        <taxon>Pseudomonadati</taxon>
        <taxon>Pseudomonadota</taxon>
        <taxon>Alphaproteobacteria</taxon>
        <taxon>Hyphomicrobiales</taxon>
        <taxon>Bartonellaceae</taxon>
        <taxon>Bartonella</taxon>
    </lineage>
</organism>
<feature type="domain" description="Argininosuccinate lyase C-terminal" evidence="2">
    <location>
        <begin position="56"/>
        <end position="82"/>
    </location>
</feature>
<name>A0A840NRJ0_9HYPH</name>
<evidence type="ECO:0000313" key="3">
    <source>
        <dbReference type="EMBL" id="MBB5073681.1"/>
    </source>
</evidence>
<dbReference type="PANTHER" id="PTHR43814:SF1">
    <property type="entry name" value="ARGININOSUCCINATE LYASE"/>
    <property type="match status" value="1"/>
</dbReference>
<evidence type="ECO:0000256" key="1">
    <source>
        <dbReference type="ARBA" id="ARBA00023239"/>
    </source>
</evidence>
<keyword evidence="4" id="KW-1185">Reference proteome</keyword>
<gene>
    <name evidence="3" type="ORF">HNQ69_000807</name>
</gene>
<proteinExistence type="predicted"/>
<sequence>MMKELSLAYSKDMREDKKYVFDGALNLELSLTAMIGIVDDLQVNKDVMKQIADAGYTTATDFADWLVHELGLPFREAHHVAGP</sequence>
<dbReference type="InterPro" id="IPR009049">
    <property type="entry name" value="Argininosuccinate_lyase"/>
</dbReference>
<reference evidence="3 4" key="1">
    <citation type="submission" date="2020-08" db="EMBL/GenBank/DDBJ databases">
        <title>Genomic Encyclopedia of Type Strains, Phase IV (KMG-IV): sequencing the most valuable type-strain genomes for metagenomic binning, comparative biology and taxonomic classification.</title>
        <authorList>
            <person name="Goeker M."/>
        </authorList>
    </citation>
    <scope>NUCLEOTIDE SEQUENCE [LARGE SCALE GENOMIC DNA]</scope>
    <source>
        <strain evidence="3 4">DSM 28538</strain>
    </source>
</reference>
<dbReference type="Pfam" id="PF14698">
    <property type="entry name" value="ASL_C2"/>
    <property type="match status" value="1"/>
</dbReference>
<protein>
    <submittedName>
        <fullName evidence="3">Argininosuccinate lyase</fullName>
    </submittedName>
</protein>
<dbReference type="EMBL" id="JACHIM010000003">
    <property type="protein sequence ID" value="MBB5073681.1"/>
    <property type="molecule type" value="Genomic_DNA"/>
</dbReference>
<dbReference type="InterPro" id="IPR029419">
    <property type="entry name" value="Arg_succ_lyase_C"/>
</dbReference>